<proteinExistence type="predicted"/>
<comment type="caution">
    <text evidence="2">The sequence shown here is derived from an EMBL/GenBank/DDBJ whole genome shotgun (WGS) entry which is preliminary data.</text>
</comment>
<dbReference type="SUPFAM" id="SSF54593">
    <property type="entry name" value="Glyoxalase/Bleomycin resistance protein/Dihydroxybiphenyl dioxygenase"/>
    <property type="match status" value="1"/>
</dbReference>
<evidence type="ECO:0000313" key="3">
    <source>
        <dbReference type="Proteomes" id="UP000307087"/>
    </source>
</evidence>
<evidence type="ECO:0000259" key="1">
    <source>
        <dbReference type="Pfam" id="PF00903"/>
    </source>
</evidence>
<feature type="domain" description="Glyoxalase/fosfomycin resistance/dioxygenase" evidence="1">
    <location>
        <begin position="96"/>
        <end position="190"/>
    </location>
</feature>
<dbReference type="Proteomes" id="UP000307087">
    <property type="component" value="Unassembled WGS sequence"/>
</dbReference>
<evidence type="ECO:0000313" key="2">
    <source>
        <dbReference type="EMBL" id="THV10821.1"/>
    </source>
</evidence>
<accession>A0A4S8N5F5</accession>
<protein>
    <submittedName>
        <fullName evidence="2">Glyoxalase</fullName>
    </submittedName>
</protein>
<sequence>MNVALVELLVADPPDAWRDAGFAVDPDGSCRVGSARMRLLGPDAGRGVIGWTLRAGHEGVRPDDIDGIATTWIDGAPAAPAEAPVEPPVHPNGVTGIDHVVVLTPALARTVAALEAIGLDVRRERDGSFGGRPMRQVFFRAGEVVIEVVGDPDAAGPGPATLWGITHTVVDIDHTAALLADRVGRVKDAVQPGRRITTLRHRDAGLSVATAFISPYLPRS</sequence>
<dbReference type="RefSeq" id="WP_136563497.1">
    <property type="nucleotide sequence ID" value="NZ_BAABLS010000004.1"/>
</dbReference>
<dbReference type="InterPro" id="IPR004360">
    <property type="entry name" value="Glyas_Fos-R_dOase_dom"/>
</dbReference>
<gene>
    <name evidence="2" type="ORF">E9934_13920</name>
</gene>
<dbReference type="EMBL" id="STGW01000009">
    <property type="protein sequence ID" value="THV10821.1"/>
    <property type="molecule type" value="Genomic_DNA"/>
</dbReference>
<dbReference type="OrthoDB" id="5181113at2"/>
<organism evidence="2 3">
    <name type="scientific">Nocardioides caeni</name>
    <dbReference type="NCBI Taxonomy" id="574700"/>
    <lineage>
        <taxon>Bacteria</taxon>
        <taxon>Bacillati</taxon>
        <taxon>Actinomycetota</taxon>
        <taxon>Actinomycetes</taxon>
        <taxon>Propionibacteriales</taxon>
        <taxon>Nocardioidaceae</taxon>
        <taxon>Nocardioides</taxon>
    </lineage>
</organism>
<dbReference type="InterPro" id="IPR029068">
    <property type="entry name" value="Glyas_Bleomycin-R_OHBP_Dase"/>
</dbReference>
<name>A0A4S8N5F5_9ACTN</name>
<reference evidence="2 3" key="1">
    <citation type="journal article" date="2009" name="Int. J. Syst. Evol. Microbiol.">
        <title>Nocardioides caeni sp. nov., isolated from wastewater.</title>
        <authorList>
            <person name="Yoon J.H."/>
            <person name="Kang S.J."/>
            <person name="Park S."/>
            <person name="Kim W."/>
            <person name="Oh T.K."/>
        </authorList>
    </citation>
    <scope>NUCLEOTIDE SEQUENCE [LARGE SCALE GENOMIC DNA]</scope>
    <source>
        <strain evidence="2 3">DSM 23134</strain>
    </source>
</reference>
<dbReference type="Pfam" id="PF00903">
    <property type="entry name" value="Glyoxalase"/>
    <property type="match status" value="1"/>
</dbReference>
<dbReference type="Gene3D" id="3.10.180.10">
    <property type="entry name" value="2,3-Dihydroxybiphenyl 1,2-Dioxygenase, domain 1"/>
    <property type="match status" value="1"/>
</dbReference>
<dbReference type="AlphaFoldDB" id="A0A4S8N5F5"/>
<keyword evidence="3" id="KW-1185">Reference proteome</keyword>